<protein>
    <submittedName>
        <fullName evidence="1">UDP-glucose 6-dehydrogenase</fullName>
    </submittedName>
</protein>
<dbReference type="EMBL" id="NHNT01000008">
    <property type="protein sequence ID" value="OUZ38550.1"/>
    <property type="molecule type" value="Genomic_DNA"/>
</dbReference>
<proteinExistence type="predicted"/>
<sequence length="85" mass="9855">MLQLFFNDDHLISITGDQEILSRVPENYKHFDLIKIRSELVTTEHLVEAFEFALRKTDAGAVHAAAYYAKLKNMYVQKKRALTNN</sequence>
<organism evidence="1 2">
    <name type="scientific">Solibacillus kalamii</name>
    <dbReference type="NCBI Taxonomy" id="1748298"/>
    <lineage>
        <taxon>Bacteria</taxon>
        <taxon>Bacillati</taxon>
        <taxon>Bacillota</taxon>
        <taxon>Bacilli</taxon>
        <taxon>Bacillales</taxon>
        <taxon>Caryophanaceae</taxon>
        <taxon>Solibacillus</taxon>
    </lineage>
</organism>
<gene>
    <name evidence="1" type="ORF">CBM15_12425</name>
</gene>
<evidence type="ECO:0000313" key="2">
    <source>
        <dbReference type="Proteomes" id="UP000196594"/>
    </source>
</evidence>
<reference evidence="1 2" key="1">
    <citation type="journal article" date="2017" name="Int. J. Syst. Evol. Microbiol.">
        <title>Solibacillus kalamii sp. nov., isolated from a high-efficiency particulate arrestance filter system used in the International Space Station.</title>
        <authorList>
            <person name="Checinska Sielaff A."/>
            <person name="Kumar R.M."/>
            <person name="Pal D."/>
            <person name="Mayilraj S."/>
            <person name="Venkateswaran K."/>
        </authorList>
    </citation>
    <scope>NUCLEOTIDE SEQUENCE [LARGE SCALE GENOMIC DNA]</scope>
    <source>
        <strain evidence="1 2">ISSFR-015</strain>
    </source>
</reference>
<keyword evidence="2" id="KW-1185">Reference proteome</keyword>
<name>A0ABX3ZG53_9BACL</name>
<dbReference type="Proteomes" id="UP000196594">
    <property type="component" value="Unassembled WGS sequence"/>
</dbReference>
<accession>A0ABX3ZG53</accession>
<evidence type="ECO:0000313" key="1">
    <source>
        <dbReference type="EMBL" id="OUZ38550.1"/>
    </source>
</evidence>
<dbReference type="RefSeq" id="WP_008405397.1">
    <property type="nucleotide sequence ID" value="NZ_JAFBEY010000006.1"/>
</dbReference>
<comment type="caution">
    <text evidence="1">The sequence shown here is derived from an EMBL/GenBank/DDBJ whole genome shotgun (WGS) entry which is preliminary data.</text>
</comment>